<gene>
    <name evidence="11" type="ORF">UFOPK2282_00332</name>
</gene>
<dbReference type="AlphaFoldDB" id="A0A6J6L814"/>
<evidence type="ECO:0000256" key="7">
    <source>
        <dbReference type="ARBA" id="ARBA00022723"/>
    </source>
</evidence>
<dbReference type="SUPFAM" id="SSF140490">
    <property type="entry name" value="Nqo1C-terminal domain-like"/>
    <property type="match status" value="1"/>
</dbReference>
<sequence length="447" mass="46818">MSTPPAGKARLLPVDSSGIARDLRSRAAHEAHFGSLPLIQGPRIGQPGPLVHEIEKSGLRGRGGGWFPTARKIHAVVESAGARRAWSAGRKPVVIANAMEGEPASSKDAVLLRHSPHLVLDGIATLAATIGATNAYIAVHRGSPVIDVVVRALAERNDQITIALVTPPARYVSSEESALAHWIGDGMGTPVFGKRPFERGVDDRPTQVQNAETMAHIGLIARYGGDWFASVGETSAPGTCLVSVGGAVNTPGVIEVEVGTPVTEIIRRCNGLSTEVSGFLTGGYGGGWAGHDALMNASWSPDSVAAAGGVIGAGILWAFDAHDCPITAMARVARWMAGESAGQCGPCRFGLPSLADDLDVLSARSASSADLHRLTSRLPMVQQRGGCKHPDGVARFITSGLQVFQAEVAHHVHGRCRADTHHTSVITPLPIIDQRTTPVGFPGKDFK</sequence>
<evidence type="ECO:0000256" key="6">
    <source>
        <dbReference type="ARBA" id="ARBA00022643"/>
    </source>
</evidence>
<evidence type="ECO:0000256" key="1">
    <source>
        <dbReference type="ARBA" id="ARBA00001917"/>
    </source>
</evidence>
<comment type="cofactor">
    <cofactor evidence="2">
        <name>[4Fe-4S] cluster</name>
        <dbReference type="ChEBI" id="CHEBI:49883"/>
    </cofactor>
</comment>
<dbReference type="SUPFAM" id="SSF142019">
    <property type="entry name" value="Nqo1 FMN-binding domain-like"/>
    <property type="match status" value="1"/>
</dbReference>
<accession>A0A6J6L814</accession>
<dbReference type="GO" id="GO:0045333">
    <property type="term" value="P:cellular respiration"/>
    <property type="evidence" value="ECO:0007669"/>
    <property type="project" value="TreeGrafter"/>
</dbReference>
<comment type="similarity">
    <text evidence="3">Belongs to the complex I 51 kDa subunit family.</text>
</comment>
<comment type="cofactor">
    <cofactor evidence="1">
        <name>FMN</name>
        <dbReference type="ChEBI" id="CHEBI:58210"/>
    </cofactor>
</comment>
<keyword evidence="4" id="KW-0004">4Fe-4S</keyword>
<evidence type="ECO:0000256" key="5">
    <source>
        <dbReference type="ARBA" id="ARBA00022630"/>
    </source>
</evidence>
<evidence type="ECO:0000259" key="10">
    <source>
        <dbReference type="SMART" id="SM00928"/>
    </source>
</evidence>
<keyword evidence="5" id="KW-0285">Flavoprotein</keyword>
<reference evidence="11" key="1">
    <citation type="submission" date="2020-05" db="EMBL/GenBank/DDBJ databases">
        <authorList>
            <person name="Chiriac C."/>
            <person name="Salcher M."/>
            <person name="Ghai R."/>
            <person name="Kavagutti S V."/>
        </authorList>
    </citation>
    <scope>NUCLEOTIDE SEQUENCE</scope>
</reference>
<dbReference type="Gene3D" id="1.20.1440.230">
    <property type="entry name" value="NADH-ubiquinone oxidoreductase 51kDa subunit, iron-sulphur binding domain"/>
    <property type="match status" value="1"/>
</dbReference>
<dbReference type="SMART" id="SM00928">
    <property type="entry name" value="NADH_4Fe-4S"/>
    <property type="match status" value="1"/>
</dbReference>
<dbReference type="SUPFAM" id="SSF142984">
    <property type="entry name" value="Nqo1 middle domain-like"/>
    <property type="match status" value="1"/>
</dbReference>
<dbReference type="GO" id="GO:0003954">
    <property type="term" value="F:NADH dehydrogenase activity"/>
    <property type="evidence" value="ECO:0007669"/>
    <property type="project" value="TreeGrafter"/>
</dbReference>
<dbReference type="InterPro" id="IPR019554">
    <property type="entry name" value="Soluble_ligand-bd"/>
</dbReference>
<dbReference type="GO" id="GO:0051539">
    <property type="term" value="F:4 iron, 4 sulfur cluster binding"/>
    <property type="evidence" value="ECO:0007669"/>
    <property type="project" value="UniProtKB-KW"/>
</dbReference>
<keyword evidence="9" id="KW-0411">Iron-sulfur</keyword>
<dbReference type="Pfam" id="PF01512">
    <property type="entry name" value="Complex1_51K"/>
    <property type="match status" value="1"/>
</dbReference>
<evidence type="ECO:0000256" key="3">
    <source>
        <dbReference type="ARBA" id="ARBA00007523"/>
    </source>
</evidence>
<protein>
    <submittedName>
        <fullName evidence="11">Unannotated protein</fullName>
    </submittedName>
</protein>
<dbReference type="EMBL" id="CAEZWR010000025">
    <property type="protein sequence ID" value="CAB4657666.1"/>
    <property type="molecule type" value="Genomic_DNA"/>
</dbReference>
<dbReference type="InterPro" id="IPR037225">
    <property type="entry name" value="Nuo51_FMN-bd_sf"/>
</dbReference>
<dbReference type="InterPro" id="IPR037207">
    <property type="entry name" value="Nuop51_4Fe4S-bd_sf"/>
</dbReference>
<dbReference type="PANTHER" id="PTHR11780:SF10">
    <property type="entry name" value="NADH DEHYDROGENASE [UBIQUINONE] FLAVOPROTEIN 1, MITOCHONDRIAL"/>
    <property type="match status" value="1"/>
</dbReference>
<feature type="domain" description="NADH-ubiquinone oxidoreductase 51kDa subunit iron-sulphur binding" evidence="10">
    <location>
        <begin position="326"/>
        <end position="371"/>
    </location>
</feature>
<keyword evidence="8" id="KW-0408">Iron</keyword>
<keyword evidence="7" id="KW-0479">Metal-binding</keyword>
<evidence type="ECO:0000313" key="11">
    <source>
        <dbReference type="EMBL" id="CAB4657666.1"/>
    </source>
</evidence>
<evidence type="ECO:0000256" key="4">
    <source>
        <dbReference type="ARBA" id="ARBA00022485"/>
    </source>
</evidence>
<organism evidence="11">
    <name type="scientific">freshwater metagenome</name>
    <dbReference type="NCBI Taxonomy" id="449393"/>
    <lineage>
        <taxon>unclassified sequences</taxon>
        <taxon>metagenomes</taxon>
        <taxon>ecological metagenomes</taxon>
    </lineage>
</organism>
<dbReference type="InterPro" id="IPR019575">
    <property type="entry name" value="Nuop51_4Fe4S-bd"/>
</dbReference>
<dbReference type="PANTHER" id="PTHR11780">
    <property type="entry name" value="NADH-UBIQUINONE OXIDOREDUCTASE FLAVOPROTEIN 1 NDUFV1"/>
    <property type="match status" value="1"/>
</dbReference>
<name>A0A6J6L814_9ZZZZ</name>
<dbReference type="Pfam" id="PF10589">
    <property type="entry name" value="NADH_4Fe-4S"/>
    <property type="match status" value="1"/>
</dbReference>
<evidence type="ECO:0000256" key="2">
    <source>
        <dbReference type="ARBA" id="ARBA00001966"/>
    </source>
</evidence>
<dbReference type="Gene3D" id="3.10.20.600">
    <property type="match status" value="1"/>
</dbReference>
<dbReference type="GO" id="GO:0046872">
    <property type="term" value="F:metal ion binding"/>
    <property type="evidence" value="ECO:0007669"/>
    <property type="project" value="UniProtKB-KW"/>
</dbReference>
<dbReference type="InterPro" id="IPR050837">
    <property type="entry name" value="ComplexI_51kDa_subunit"/>
</dbReference>
<evidence type="ECO:0000256" key="8">
    <source>
        <dbReference type="ARBA" id="ARBA00023004"/>
    </source>
</evidence>
<keyword evidence="6" id="KW-0288">FMN</keyword>
<dbReference type="InterPro" id="IPR011538">
    <property type="entry name" value="Nuo51_FMN-bd"/>
</dbReference>
<proteinExistence type="inferred from homology"/>
<evidence type="ECO:0000256" key="9">
    <source>
        <dbReference type="ARBA" id="ARBA00023014"/>
    </source>
</evidence>
<dbReference type="Gene3D" id="3.40.50.11540">
    <property type="entry name" value="NADH-ubiquinone oxidoreductase 51kDa subunit"/>
    <property type="match status" value="1"/>
</dbReference>
<dbReference type="Pfam" id="PF10531">
    <property type="entry name" value="SLBB"/>
    <property type="match status" value="1"/>
</dbReference>